<dbReference type="Proteomes" id="UP001589536">
    <property type="component" value="Unassembled WGS sequence"/>
</dbReference>
<evidence type="ECO:0000313" key="1">
    <source>
        <dbReference type="EMBL" id="MFB9714705.1"/>
    </source>
</evidence>
<reference evidence="1 2" key="1">
    <citation type="submission" date="2024-09" db="EMBL/GenBank/DDBJ databases">
        <authorList>
            <person name="Sun Q."/>
            <person name="Mori K."/>
        </authorList>
    </citation>
    <scope>NUCLEOTIDE SEQUENCE [LARGE SCALE GENOMIC DNA]</scope>
    <source>
        <strain evidence="1 2">JCM 13519</strain>
    </source>
</reference>
<gene>
    <name evidence="1" type="ORF">ACFFPI_11290</name>
</gene>
<proteinExistence type="predicted"/>
<accession>A0ABV5UQB1</accession>
<comment type="caution">
    <text evidence="1">The sequence shown here is derived from an EMBL/GenBank/DDBJ whole genome shotgun (WGS) entry which is preliminary data.</text>
</comment>
<evidence type="ECO:0000313" key="2">
    <source>
        <dbReference type="Proteomes" id="UP001589536"/>
    </source>
</evidence>
<organism evidence="1 2">
    <name type="scientific">Arthrobacter methylotrophus</name>
    <dbReference type="NCBI Taxonomy" id="121291"/>
    <lineage>
        <taxon>Bacteria</taxon>
        <taxon>Bacillati</taxon>
        <taxon>Actinomycetota</taxon>
        <taxon>Actinomycetes</taxon>
        <taxon>Micrococcales</taxon>
        <taxon>Micrococcaceae</taxon>
        <taxon>Arthrobacter</taxon>
    </lineage>
</organism>
<keyword evidence="2" id="KW-1185">Reference proteome</keyword>
<name>A0ABV5UQB1_9MICC</name>
<sequence length="121" mass="12847">MSALAAGILLPGLLVAAGIVAVTWTIVRMTVSIATAEEKIVVRCAPFYSTEIPISEVSAVTTARDTSLSEGYGIRILEKKTRGVLVGGPAISLETVNRRWIISTAHPEEVASTIRDHMSGK</sequence>
<evidence type="ECO:0008006" key="3">
    <source>
        <dbReference type="Google" id="ProtNLM"/>
    </source>
</evidence>
<dbReference type="RefSeq" id="WP_376954330.1">
    <property type="nucleotide sequence ID" value="NZ_JBHMBH010000025.1"/>
</dbReference>
<dbReference type="EMBL" id="JBHMBH010000025">
    <property type="protein sequence ID" value="MFB9714705.1"/>
    <property type="molecule type" value="Genomic_DNA"/>
</dbReference>
<protein>
    <recommendedName>
        <fullName evidence="3">DUF3093 domain-containing protein</fullName>
    </recommendedName>
</protein>